<dbReference type="EMBL" id="JAWMAJ010000038">
    <property type="protein sequence ID" value="MDV7217082.1"/>
    <property type="molecule type" value="Genomic_DNA"/>
</dbReference>
<evidence type="ECO:0000256" key="1">
    <source>
        <dbReference type="SAM" id="MobiDB-lite"/>
    </source>
</evidence>
<name>A0ABU4F909_9ACTN</name>
<reference evidence="2 3" key="1">
    <citation type="submission" date="2023-10" db="EMBL/GenBank/DDBJ databases">
        <title>Characterization of rhizosphere-enriched actinobacteria from wheat plants lab-grown on chernevaya soil.</title>
        <authorList>
            <person name="Tikhonova E.N."/>
            <person name="Konopkin A."/>
            <person name="Kravchenko I.K."/>
        </authorList>
    </citation>
    <scope>NUCLEOTIDE SEQUENCE [LARGE SCALE GENOMIC DNA]</scope>
    <source>
        <strain evidence="2 3">RR29</strain>
    </source>
</reference>
<dbReference type="RefSeq" id="WP_317771507.1">
    <property type="nucleotide sequence ID" value="NZ_JAWMAJ010000038.1"/>
</dbReference>
<evidence type="ECO:0000313" key="2">
    <source>
        <dbReference type="EMBL" id="MDV7217082.1"/>
    </source>
</evidence>
<accession>A0ABU4F909</accession>
<organism evidence="2 3">
    <name type="scientific">Streptomyces prunicolor</name>
    <dbReference type="NCBI Taxonomy" id="67348"/>
    <lineage>
        <taxon>Bacteria</taxon>
        <taxon>Bacillati</taxon>
        <taxon>Actinomycetota</taxon>
        <taxon>Actinomycetes</taxon>
        <taxon>Kitasatosporales</taxon>
        <taxon>Streptomycetaceae</taxon>
        <taxon>Streptomyces</taxon>
    </lineage>
</organism>
<proteinExistence type="predicted"/>
<protein>
    <submittedName>
        <fullName evidence="2">Uncharacterized protein</fullName>
    </submittedName>
</protein>
<dbReference type="Proteomes" id="UP001187346">
    <property type="component" value="Unassembled WGS sequence"/>
</dbReference>
<evidence type="ECO:0000313" key="3">
    <source>
        <dbReference type="Proteomes" id="UP001187346"/>
    </source>
</evidence>
<keyword evidence="3" id="KW-1185">Reference proteome</keyword>
<feature type="region of interest" description="Disordered" evidence="1">
    <location>
        <begin position="1"/>
        <end position="31"/>
    </location>
</feature>
<gene>
    <name evidence="2" type="ORF">R5A26_14110</name>
</gene>
<comment type="caution">
    <text evidence="2">The sequence shown here is derived from an EMBL/GenBank/DDBJ whole genome shotgun (WGS) entry which is preliminary data.</text>
</comment>
<sequence length="93" mass="9887">MAGPPGRATSSCREAEPSSPPTSTHHPKHPHLDFQMPYLKAYFGNLGVPPENLHLVAAELTRVDVLPQLAGLEDVAAASHTRARATLTELAAV</sequence>